<organism evidence="1 2">
    <name type="scientific">Lipomyces tetrasporus</name>
    <dbReference type="NCBI Taxonomy" id="54092"/>
    <lineage>
        <taxon>Eukaryota</taxon>
        <taxon>Fungi</taxon>
        <taxon>Dikarya</taxon>
        <taxon>Ascomycota</taxon>
        <taxon>Saccharomycotina</taxon>
        <taxon>Lipomycetes</taxon>
        <taxon>Lipomycetales</taxon>
        <taxon>Lipomycetaceae</taxon>
        <taxon>Lipomyces</taxon>
    </lineage>
</organism>
<accession>A0AAD7QNA6</accession>
<dbReference type="RefSeq" id="XP_056041595.1">
    <property type="nucleotide sequence ID" value="XM_056184589.1"/>
</dbReference>
<sequence length="233" mass="26984">MDQTEVTVEDSQYCRKCPACRCWIRRDTLRELENTFAGPDCHVFRSCQRCREKRQRKSQGRASRRAGFDLDGCYETHKEFVEAVSSFLGQHDSHKYDSSLQTLRIRANLASTVLVDNVISIVDCALTADRDLQKRVVMMLRNDILDCAGYYFHLRHAHERRDGAKYSFSCPRSIEHKTERDPLSIQRYTAPKEYFECQGKLHISFSKANESATIIYEHVGHTESPSKTKADLH</sequence>
<comment type="caution">
    <text evidence="1">The sequence shown here is derived from an EMBL/GenBank/DDBJ whole genome shotgun (WGS) entry which is preliminary data.</text>
</comment>
<dbReference type="AlphaFoldDB" id="A0AAD7QNA6"/>
<keyword evidence="2" id="KW-1185">Reference proteome</keyword>
<evidence type="ECO:0000313" key="1">
    <source>
        <dbReference type="EMBL" id="KAJ8098145.1"/>
    </source>
</evidence>
<dbReference type="EMBL" id="JARPMG010000009">
    <property type="protein sequence ID" value="KAJ8098145.1"/>
    <property type="molecule type" value="Genomic_DNA"/>
</dbReference>
<gene>
    <name evidence="1" type="ORF">POJ06DRAFT_145786</name>
</gene>
<dbReference type="GeneID" id="80879755"/>
<dbReference type="Proteomes" id="UP001217417">
    <property type="component" value="Unassembled WGS sequence"/>
</dbReference>
<reference evidence="1" key="1">
    <citation type="submission" date="2023-03" db="EMBL/GenBank/DDBJ databases">
        <title>Near-Complete genome sequence of Lipomyces tetrasporous NRRL Y-64009, an oleaginous yeast capable of growing on lignocellulosic hydrolysates.</title>
        <authorList>
            <consortium name="Lawrence Berkeley National Laboratory"/>
            <person name="Jagtap S.S."/>
            <person name="Liu J.-J."/>
            <person name="Walukiewicz H.E."/>
            <person name="Pangilinan J."/>
            <person name="Lipzen A."/>
            <person name="Ahrendt S."/>
            <person name="Koriabine M."/>
            <person name="Cobaugh K."/>
            <person name="Salamov A."/>
            <person name="Yoshinaga Y."/>
            <person name="Ng V."/>
            <person name="Daum C."/>
            <person name="Grigoriev I.V."/>
            <person name="Slininger P.J."/>
            <person name="Dien B.S."/>
            <person name="Jin Y.-S."/>
            <person name="Rao C.V."/>
        </authorList>
    </citation>
    <scope>NUCLEOTIDE SEQUENCE</scope>
    <source>
        <strain evidence="1">NRRL Y-64009</strain>
    </source>
</reference>
<evidence type="ECO:0000313" key="2">
    <source>
        <dbReference type="Proteomes" id="UP001217417"/>
    </source>
</evidence>
<proteinExistence type="predicted"/>
<protein>
    <submittedName>
        <fullName evidence="1">Uncharacterized protein</fullName>
    </submittedName>
</protein>
<name>A0AAD7QNA6_9ASCO</name>